<evidence type="ECO:0000256" key="5">
    <source>
        <dbReference type="ARBA" id="ARBA00022989"/>
    </source>
</evidence>
<dbReference type="NCBIfam" id="TIGR01297">
    <property type="entry name" value="CDF"/>
    <property type="match status" value="1"/>
</dbReference>
<sequence>MPRNIALLSVLASLLTLGLKFGAFWVTGSVGLLSDAVETLVNLTASIVAVIALTVAFKPANRKFNYGHDKAEYFAGGLEGGLILVAAAGIIYSAVGRLMQPQALENLLLGIGISVVAALINLVVARIMLRAARHFDSITLEGDARHLMADVWTTTGVVLGLGIIMFYPQLVILDSIIAVIIALNITRSGISLIKRSMHGLMDVSLPREEVDLVEKHIRRHAGEKAAYHGLRSRKSGSRRFIDFHLLLPGDRTIREGHDICCRIEEGIEQELPKSQVTIHVEPEEDRASWDGDQVGGRKSSSESRHCEPGNESKEQNPGEIR</sequence>
<evidence type="ECO:0000256" key="1">
    <source>
        <dbReference type="ARBA" id="ARBA00004141"/>
    </source>
</evidence>
<dbReference type="InterPro" id="IPR027469">
    <property type="entry name" value="Cation_efflux_TMD_sf"/>
</dbReference>
<dbReference type="GO" id="GO:0015093">
    <property type="term" value="F:ferrous iron transmembrane transporter activity"/>
    <property type="evidence" value="ECO:0007669"/>
    <property type="project" value="TreeGrafter"/>
</dbReference>
<accession>D6SP93</accession>
<feature type="compositionally biased region" description="Basic and acidic residues" evidence="7">
    <location>
        <begin position="299"/>
        <end position="321"/>
    </location>
</feature>
<comment type="caution">
    <text evidence="10">The sequence shown here is derived from an EMBL/GenBank/DDBJ whole genome shotgun (WGS) entry which is preliminary data.</text>
</comment>
<reference evidence="10" key="1">
    <citation type="submission" date="2010-05" db="EMBL/GenBank/DDBJ databases">
        <title>The draft genome of Desulfonatronospira thiodismutans ASO3-1.</title>
        <authorList>
            <consortium name="US DOE Joint Genome Institute (JGI-PGF)"/>
            <person name="Lucas S."/>
            <person name="Copeland A."/>
            <person name="Lapidus A."/>
            <person name="Cheng J.-F."/>
            <person name="Bruce D."/>
            <person name="Goodwin L."/>
            <person name="Pitluck S."/>
            <person name="Chertkov O."/>
            <person name="Brettin T."/>
            <person name="Detter J.C."/>
            <person name="Han C."/>
            <person name="Land M.L."/>
            <person name="Hauser L."/>
            <person name="Kyrpides N."/>
            <person name="Mikhailova N."/>
            <person name="Muyzer G."/>
            <person name="Woyke T."/>
        </authorList>
    </citation>
    <scope>NUCLEOTIDE SEQUENCE [LARGE SCALE GENOMIC DNA]</scope>
    <source>
        <strain evidence="10">ASO3-1</strain>
    </source>
</reference>
<feature type="region of interest" description="Disordered" evidence="7">
    <location>
        <begin position="280"/>
        <end position="321"/>
    </location>
</feature>
<dbReference type="GO" id="GO:0005886">
    <property type="term" value="C:plasma membrane"/>
    <property type="evidence" value="ECO:0007669"/>
    <property type="project" value="TreeGrafter"/>
</dbReference>
<evidence type="ECO:0000256" key="7">
    <source>
        <dbReference type="SAM" id="MobiDB-lite"/>
    </source>
</evidence>
<dbReference type="InterPro" id="IPR002524">
    <property type="entry name" value="Cation_efflux"/>
</dbReference>
<dbReference type="GO" id="GO:0015086">
    <property type="term" value="F:cadmium ion transmembrane transporter activity"/>
    <property type="evidence" value="ECO:0007669"/>
    <property type="project" value="TreeGrafter"/>
</dbReference>
<dbReference type="InterPro" id="IPR036837">
    <property type="entry name" value="Cation_efflux_CTD_sf"/>
</dbReference>
<dbReference type="Proteomes" id="UP000005496">
    <property type="component" value="Unassembled WGS sequence"/>
</dbReference>
<dbReference type="GO" id="GO:0015341">
    <property type="term" value="F:zinc efflux antiporter activity"/>
    <property type="evidence" value="ECO:0007669"/>
    <property type="project" value="TreeGrafter"/>
</dbReference>
<dbReference type="OrthoDB" id="9806522at2"/>
<evidence type="ECO:0000259" key="8">
    <source>
        <dbReference type="Pfam" id="PF01545"/>
    </source>
</evidence>
<keyword evidence="3" id="KW-0813">Transport</keyword>
<dbReference type="Gene3D" id="3.30.70.1350">
    <property type="entry name" value="Cation efflux protein, cytoplasmic domain"/>
    <property type="match status" value="1"/>
</dbReference>
<keyword evidence="11" id="KW-1185">Reference proteome</keyword>
<evidence type="ECO:0000313" key="11">
    <source>
        <dbReference type="Proteomes" id="UP000005496"/>
    </source>
</evidence>
<dbReference type="SUPFAM" id="SSF161111">
    <property type="entry name" value="Cation efflux protein transmembrane domain-like"/>
    <property type="match status" value="1"/>
</dbReference>
<keyword evidence="5" id="KW-1133">Transmembrane helix</keyword>
<dbReference type="InterPro" id="IPR027470">
    <property type="entry name" value="Cation_efflux_CTD"/>
</dbReference>
<dbReference type="Pfam" id="PF16916">
    <property type="entry name" value="ZT_dimer"/>
    <property type="match status" value="1"/>
</dbReference>
<proteinExistence type="inferred from homology"/>
<dbReference type="GO" id="GO:0006882">
    <property type="term" value="P:intracellular zinc ion homeostasis"/>
    <property type="evidence" value="ECO:0007669"/>
    <property type="project" value="TreeGrafter"/>
</dbReference>
<evidence type="ECO:0000259" key="9">
    <source>
        <dbReference type="Pfam" id="PF16916"/>
    </source>
</evidence>
<dbReference type="SUPFAM" id="SSF160240">
    <property type="entry name" value="Cation efflux protein cytoplasmic domain-like"/>
    <property type="match status" value="1"/>
</dbReference>
<evidence type="ECO:0000313" key="10">
    <source>
        <dbReference type="EMBL" id="EFI34569.1"/>
    </source>
</evidence>
<evidence type="ECO:0000256" key="4">
    <source>
        <dbReference type="ARBA" id="ARBA00022692"/>
    </source>
</evidence>
<protein>
    <submittedName>
        <fullName evidence="10">Cation diffusion facilitator family transporter</fullName>
    </submittedName>
</protein>
<dbReference type="InterPro" id="IPR050291">
    <property type="entry name" value="CDF_Transporter"/>
</dbReference>
<evidence type="ECO:0000256" key="6">
    <source>
        <dbReference type="ARBA" id="ARBA00023136"/>
    </source>
</evidence>
<feature type="domain" description="Cation efflux protein cytoplasmic" evidence="9">
    <location>
        <begin position="205"/>
        <end position="283"/>
    </location>
</feature>
<organism evidence="10 11">
    <name type="scientific">Desulfonatronospira thiodismutans ASO3-1</name>
    <dbReference type="NCBI Taxonomy" id="555779"/>
    <lineage>
        <taxon>Bacteria</taxon>
        <taxon>Pseudomonadati</taxon>
        <taxon>Thermodesulfobacteriota</taxon>
        <taxon>Desulfovibrionia</taxon>
        <taxon>Desulfovibrionales</taxon>
        <taxon>Desulfonatronovibrionaceae</taxon>
        <taxon>Desulfonatronospira</taxon>
    </lineage>
</organism>
<dbReference type="PANTHER" id="PTHR43840:SF15">
    <property type="entry name" value="MITOCHONDRIAL METAL TRANSPORTER 1-RELATED"/>
    <property type="match status" value="1"/>
</dbReference>
<comment type="similarity">
    <text evidence="2">Belongs to the cation diffusion facilitator (CDF) transporter (TC 2.A.4) family.</text>
</comment>
<dbReference type="Pfam" id="PF01545">
    <property type="entry name" value="Cation_efflux"/>
    <property type="match status" value="1"/>
</dbReference>
<evidence type="ECO:0000256" key="2">
    <source>
        <dbReference type="ARBA" id="ARBA00008114"/>
    </source>
</evidence>
<gene>
    <name evidence="10" type="ORF">Dthio_PD1941</name>
</gene>
<dbReference type="Gene3D" id="1.20.1510.10">
    <property type="entry name" value="Cation efflux protein transmembrane domain"/>
    <property type="match status" value="1"/>
</dbReference>
<dbReference type="PANTHER" id="PTHR43840">
    <property type="entry name" value="MITOCHONDRIAL METAL TRANSPORTER 1-RELATED"/>
    <property type="match status" value="1"/>
</dbReference>
<evidence type="ECO:0000256" key="3">
    <source>
        <dbReference type="ARBA" id="ARBA00022448"/>
    </source>
</evidence>
<name>D6SP93_9BACT</name>
<feature type="domain" description="Cation efflux protein transmembrane" evidence="8">
    <location>
        <begin position="7"/>
        <end position="201"/>
    </location>
</feature>
<dbReference type="AlphaFoldDB" id="D6SP93"/>
<dbReference type="RefSeq" id="WP_008869889.1">
    <property type="nucleotide sequence ID" value="NZ_ACJN02000002.1"/>
</dbReference>
<keyword evidence="6" id="KW-0472">Membrane</keyword>
<comment type="subcellular location">
    <subcellularLocation>
        <location evidence="1">Membrane</location>
        <topology evidence="1">Multi-pass membrane protein</topology>
    </subcellularLocation>
</comment>
<dbReference type="eggNOG" id="COG0053">
    <property type="taxonomic scope" value="Bacteria"/>
</dbReference>
<dbReference type="InterPro" id="IPR058533">
    <property type="entry name" value="Cation_efflux_TM"/>
</dbReference>
<dbReference type="EMBL" id="ACJN02000002">
    <property type="protein sequence ID" value="EFI34569.1"/>
    <property type="molecule type" value="Genomic_DNA"/>
</dbReference>
<keyword evidence="4" id="KW-0812">Transmembrane</keyword>